<dbReference type="Gene3D" id="2.170.150.80">
    <property type="entry name" value="NAC domain"/>
    <property type="match status" value="1"/>
</dbReference>
<feature type="region of interest" description="Disordered" evidence="5">
    <location>
        <begin position="1"/>
        <end position="48"/>
    </location>
</feature>
<keyword evidence="8" id="KW-1185">Reference proteome</keyword>
<evidence type="ECO:0000256" key="3">
    <source>
        <dbReference type="ARBA" id="ARBA00023163"/>
    </source>
</evidence>
<dbReference type="Pfam" id="PF02365">
    <property type="entry name" value="NAM"/>
    <property type="match status" value="1"/>
</dbReference>
<dbReference type="EMBL" id="JACEFO010001756">
    <property type="protein sequence ID" value="KAF8708696.1"/>
    <property type="molecule type" value="Genomic_DNA"/>
</dbReference>
<evidence type="ECO:0000313" key="7">
    <source>
        <dbReference type="EMBL" id="KAF8708696.1"/>
    </source>
</evidence>
<evidence type="ECO:0000256" key="1">
    <source>
        <dbReference type="ARBA" id="ARBA00023015"/>
    </source>
</evidence>
<dbReference type="PANTHER" id="PTHR31719:SF243">
    <property type="entry name" value="NAC DOMAIN-CONTAINING PROTEIN"/>
    <property type="match status" value="1"/>
</dbReference>
<feature type="compositionally biased region" description="Basic and acidic residues" evidence="5">
    <location>
        <begin position="342"/>
        <end position="352"/>
    </location>
</feature>
<keyword evidence="4" id="KW-0539">Nucleus</keyword>
<feature type="region of interest" description="Disordered" evidence="5">
    <location>
        <begin position="320"/>
        <end position="366"/>
    </location>
</feature>
<dbReference type="PROSITE" id="PS51005">
    <property type="entry name" value="NAC"/>
    <property type="match status" value="1"/>
</dbReference>
<evidence type="ECO:0000256" key="2">
    <source>
        <dbReference type="ARBA" id="ARBA00023125"/>
    </source>
</evidence>
<dbReference type="SUPFAM" id="SSF101941">
    <property type="entry name" value="NAC domain"/>
    <property type="match status" value="1"/>
</dbReference>
<evidence type="ECO:0000313" key="8">
    <source>
        <dbReference type="Proteomes" id="UP000636709"/>
    </source>
</evidence>
<keyword evidence="1" id="KW-0805">Transcription regulation</keyword>
<accession>A0A835C0Z0</accession>
<keyword evidence="2" id="KW-0238">DNA-binding</keyword>
<evidence type="ECO:0000256" key="5">
    <source>
        <dbReference type="SAM" id="MobiDB-lite"/>
    </source>
</evidence>
<feature type="compositionally biased region" description="Low complexity" evidence="5">
    <location>
        <begin position="322"/>
        <end position="339"/>
    </location>
</feature>
<gene>
    <name evidence="7" type="ORF">HU200_030078</name>
</gene>
<reference evidence="7" key="1">
    <citation type="submission" date="2020-07" db="EMBL/GenBank/DDBJ databases">
        <title>Genome sequence and genetic diversity analysis of an under-domesticated orphan crop, white fonio (Digitaria exilis).</title>
        <authorList>
            <person name="Bennetzen J.L."/>
            <person name="Chen S."/>
            <person name="Ma X."/>
            <person name="Wang X."/>
            <person name="Yssel A.E.J."/>
            <person name="Chaluvadi S.R."/>
            <person name="Johnson M."/>
            <person name="Gangashetty P."/>
            <person name="Hamidou F."/>
            <person name="Sanogo M.D."/>
            <person name="Zwaenepoel A."/>
            <person name="Wallace J."/>
            <person name="Van De Peer Y."/>
            <person name="Van Deynze A."/>
        </authorList>
    </citation>
    <scope>NUCLEOTIDE SEQUENCE</scope>
    <source>
        <tissue evidence="7">Leaves</tissue>
    </source>
</reference>
<feature type="compositionally biased region" description="Basic residues" evidence="5">
    <location>
        <begin position="35"/>
        <end position="44"/>
    </location>
</feature>
<name>A0A835C0Z0_9POAL</name>
<dbReference type="AlphaFoldDB" id="A0A835C0Z0"/>
<sequence>MDSVGEGEAARDGDGMAAPGRRPTDGSVSGLLRARSPRLSHHRMRAEARRRVPTNYHDNRSIVSLPILRANCRVRHETRNRFLLQSSADKRAHSHPMVPAARPPSFFLLPPTNPSIHPVDRVSKNSGRFFLLPSSSRAAGRGTVTTDPTFMVTDMMMGHGPSDKKLIDDYLLPKISGKRVAGGGFCIHDADVYSDHPYNLARKHEPAVVTAGGKIWYFFSPTRYVGGKKASRRRPGCSRQRSWTVVGADGKKKGTWNPRRTKHVVHGSAAGGCFRTLKYQEATPDGGIVRPGWMMVEYGVSDEHGGGEVVLCKVYKSPANGAGSSHAPSTSRSASASPAGKRKADAVERPDEALTTISQRRRKEMDVDDAMSFAQTLESELMCYFGIDKDSPGGQDQPTNAAVPPCPARPEEGAANDDDDVMEISVEEFLCSSAPSGQPEKADVMESSAGKLVVASSPELIDYYSDDEVLACPPMDDEYVERITSEPFVQFDPSFIQEFLSDD</sequence>
<dbReference type="GO" id="GO:0003677">
    <property type="term" value="F:DNA binding"/>
    <property type="evidence" value="ECO:0007669"/>
    <property type="project" value="UniProtKB-KW"/>
</dbReference>
<protein>
    <recommendedName>
        <fullName evidence="6">NAC domain-containing protein</fullName>
    </recommendedName>
</protein>
<dbReference type="PANTHER" id="PTHR31719">
    <property type="entry name" value="NAC TRANSCRIPTION FACTOR 56"/>
    <property type="match status" value="1"/>
</dbReference>
<dbReference type="GO" id="GO:0006355">
    <property type="term" value="P:regulation of DNA-templated transcription"/>
    <property type="evidence" value="ECO:0007669"/>
    <property type="project" value="InterPro"/>
</dbReference>
<feature type="domain" description="NAC" evidence="6">
    <location>
        <begin position="153"/>
        <end position="317"/>
    </location>
</feature>
<evidence type="ECO:0000259" key="6">
    <source>
        <dbReference type="PROSITE" id="PS51005"/>
    </source>
</evidence>
<organism evidence="7 8">
    <name type="scientific">Digitaria exilis</name>
    <dbReference type="NCBI Taxonomy" id="1010633"/>
    <lineage>
        <taxon>Eukaryota</taxon>
        <taxon>Viridiplantae</taxon>
        <taxon>Streptophyta</taxon>
        <taxon>Embryophyta</taxon>
        <taxon>Tracheophyta</taxon>
        <taxon>Spermatophyta</taxon>
        <taxon>Magnoliopsida</taxon>
        <taxon>Liliopsida</taxon>
        <taxon>Poales</taxon>
        <taxon>Poaceae</taxon>
        <taxon>PACMAD clade</taxon>
        <taxon>Panicoideae</taxon>
        <taxon>Panicodae</taxon>
        <taxon>Paniceae</taxon>
        <taxon>Anthephorinae</taxon>
        <taxon>Digitaria</taxon>
    </lineage>
</organism>
<evidence type="ECO:0000256" key="4">
    <source>
        <dbReference type="ARBA" id="ARBA00023242"/>
    </source>
</evidence>
<dbReference type="OrthoDB" id="695854at2759"/>
<dbReference type="InterPro" id="IPR036093">
    <property type="entry name" value="NAC_dom_sf"/>
</dbReference>
<comment type="caution">
    <text evidence="7">The sequence shown here is derived from an EMBL/GenBank/DDBJ whole genome shotgun (WGS) entry which is preliminary data.</text>
</comment>
<dbReference type="InterPro" id="IPR003441">
    <property type="entry name" value="NAC-dom"/>
</dbReference>
<dbReference type="Proteomes" id="UP000636709">
    <property type="component" value="Unassembled WGS sequence"/>
</dbReference>
<proteinExistence type="predicted"/>
<keyword evidence="3" id="KW-0804">Transcription</keyword>